<gene>
    <name evidence="1" type="ORF">GCM10010394_05160</name>
</gene>
<protein>
    <submittedName>
        <fullName evidence="1">Uncharacterized protein</fullName>
    </submittedName>
</protein>
<reference evidence="1 2" key="1">
    <citation type="journal article" date="2019" name="Int. J. Syst. Evol. Microbiol.">
        <title>The Global Catalogue of Microorganisms (GCM) 10K type strain sequencing project: providing services to taxonomists for standard genome sequencing and annotation.</title>
        <authorList>
            <consortium name="The Broad Institute Genomics Platform"/>
            <consortium name="The Broad Institute Genome Sequencing Center for Infectious Disease"/>
            <person name="Wu L."/>
            <person name="Ma J."/>
        </authorList>
    </citation>
    <scope>NUCLEOTIDE SEQUENCE [LARGE SCALE GENOMIC DNA]</scope>
    <source>
        <strain evidence="1 2">JCM 5067</strain>
    </source>
</reference>
<keyword evidence="2" id="KW-1185">Reference proteome</keyword>
<sequence>MFDLDSNSVVLAKVIRRKVFVLGDSRILARKYAALLDNGDVRVVSEHREGRVVSERLFATDFDTAVERIRYFESRYTTAELPEWRRI</sequence>
<comment type="caution">
    <text evidence="1">The sequence shown here is derived from an EMBL/GenBank/DDBJ whole genome shotgun (WGS) entry which is preliminary data.</text>
</comment>
<dbReference type="Proteomes" id="UP001500668">
    <property type="component" value="Unassembled WGS sequence"/>
</dbReference>
<name>A0ABN1F1V1_9ACTN</name>
<organism evidence="1 2">
    <name type="scientific">Streptomyces crystallinus</name>
    <dbReference type="NCBI Taxonomy" id="68191"/>
    <lineage>
        <taxon>Bacteria</taxon>
        <taxon>Bacillati</taxon>
        <taxon>Actinomycetota</taxon>
        <taxon>Actinomycetes</taxon>
        <taxon>Kitasatosporales</taxon>
        <taxon>Streptomycetaceae</taxon>
        <taxon>Streptomyces</taxon>
    </lineage>
</organism>
<dbReference type="EMBL" id="BAAACA010000004">
    <property type="protein sequence ID" value="GAA0579570.1"/>
    <property type="molecule type" value="Genomic_DNA"/>
</dbReference>
<accession>A0ABN1F1V1</accession>
<proteinExistence type="predicted"/>
<evidence type="ECO:0000313" key="2">
    <source>
        <dbReference type="Proteomes" id="UP001500668"/>
    </source>
</evidence>
<evidence type="ECO:0000313" key="1">
    <source>
        <dbReference type="EMBL" id="GAA0579570.1"/>
    </source>
</evidence>